<dbReference type="Proteomes" id="UP000240663">
    <property type="component" value="Segment"/>
</dbReference>
<evidence type="ECO:0000259" key="3">
    <source>
        <dbReference type="PROSITE" id="PS50305"/>
    </source>
</evidence>
<dbReference type="InterPro" id="IPR026591">
    <property type="entry name" value="Sirtuin_cat_small_dom_sf"/>
</dbReference>
<dbReference type="InterPro" id="IPR026590">
    <property type="entry name" value="Ssirtuin_cat_dom"/>
</dbReference>
<evidence type="ECO:0000256" key="2">
    <source>
        <dbReference type="ARBA" id="ARBA00023027"/>
    </source>
</evidence>
<dbReference type="EMBL" id="MF979564">
    <property type="protein sequence ID" value="ATS94064.1"/>
    <property type="molecule type" value="Genomic_DNA"/>
</dbReference>
<dbReference type="Gene3D" id="3.40.50.1220">
    <property type="entry name" value="TPP-binding domain"/>
    <property type="match status" value="1"/>
</dbReference>
<dbReference type="Gene3D" id="3.30.1600.10">
    <property type="entry name" value="SIR2/SIRT2 'Small Domain"/>
    <property type="match status" value="1"/>
</dbReference>
<reference evidence="4 5" key="1">
    <citation type="submission" date="2017-09" db="EMBL/GenBank/DDBJ databases">
        <title>Complete genome sequence of bacteriophage (DU_PP_V) infecting Pectobacterium spp.</title>
        <authorList>
            <person name="Park T.-H."/>
        </authorList>
    </citation>
    <scope>NUCLEOTIDE SEQUENCE [LARGE SCALE GENOMIC DNA]</scope>
</reference>
<keyword evidence="1" id="KW-0808">Transferase</keyword>
<evidence type="ECO:0000256" key="1">
    <source>
        <dbReference type="ARBA" id="ARBA00022679"/>
    </source>
</evidence>
<protein>
    <submittedName>
        <fullName evidence="4">Tail assembly protein</fullName>
    </submittedName>
</protein>
<dbReference type="GO" id="GO:0070403">
    <property type="term" value="F:NAD+ binding"/>
    <property type="evidence" value="ECO:0007669"/>
    <property type="project" value="InterPro"/>
</dbReference>
<dbReference type="InterPro" id="IPR050134">
    <property type="entry name" value="NAD-dep_sirtuin_deacylases"/>
</dbReference>
<sequence>MPRRVIFISGAGISVESGIRAFRVDTDSGQAMWDEYSLDEVCEIQAFERGYWNYQGESDPAGYDKDGVDLYTKTHQFYDKRRQELETVEPNLAHMRIAEWAFHYPGQVLNITTNVDDLFERAGIDRSDIVHVHGYLPEVKTDRSGTLLDVGYSPSNFEQYDYCKPNVVFFGEVSGYYKDMYNILDTLTAQDMVVVVGCSNQVINFNWEIFPAMNWGVKMAVVNPRINYLEEQEYAQRGVVVYRAGAVETFSNINFISMIERHLNGA</sequence>
<keyword evidence="5" id="KW-1185">Reference proteome</keyword>
<accession>A0A2D2W770</accession>
<dbReference type="InterPro" id="IPR029035">
    <property type="entry name" value="DHS-like_NAD/FAD-binding_dom"/>
</dbReference>
<dbReference type="SUPFAM" id="SSF52467">
    <property type="entry name" value="DHS-like NAD/FAD-binding domain"/>
    <property type="match status" value="1"/>
</dbReference>
<proteinExistence type="predicted"/>
<feature type="domain" description="Deacetylase sirtuin-type" evidence="3">
    <location>
        <begin position="1"/>
        <end position="266"/>
    </location>
</feature>
<organism evidence="4 5">
    <name type="scientific">Pectobacterium phage DU_PP_V</name>
    <dbReference type="NCBI Taxonomy" id="2041492"/>
    <lineage>
        <taxon>Viruses</taxon>
        <taxon>Duplodnaviria</taxon>
        <taxon>Heunggongvirae</taxon>
        <taxon>Uroviricota</taxon>
        <taxon>Caudoviricetes</taxon>
        <taxon>Demerecviridae</taxon>
        <taxon>Mccorquodalevirinae</taxon>
        <taxon>Hongcheonvirus</taxon>
        <taxon>Hongcheonvirus DUPPV</taxon>
    </lineage>
</organism>
<dbReference type="PANTHER" id="PTHR11085:SF4">
    <property type="entry name" value="NAD-DEPENDENT PROTEIN DEACYLASE"/>
    <property type="match status" value="1"/>
</dbReference>
<dbReference type="PANTHER" id="PTHR11085">
    <property type="entry name" value="NAD-DEPENDENT PROTEIN DEACYLASE SIRTUIN-5, MITOCHONDRIAL-RELATED"/>
    <property type="match status" value="1"/>
</dbReference>
<dbReference type="InterPro" id="IPR003000">
    <property type="entry name" value="Sirtuin"/>
</dbReference>
<dbReference type="Pfam" id="PF02146">
    <property type="entry name" value="SIR2"/>
    <property type="match status" value="1"/>
</dbReference>
<evidence type="ECO:0000313" key="5">
    <source>
        <dbReference type="Proteomes" id="UP000240663"/>
    </source>
</evidence>
<dbReference type="GO" id="GO:0017136">
    <property type="term" value="F:histone deacetylase activity, NAD-dependent"/>
    <property type="evidence" value="ECO:0007669"/>
    <property type="project" value="TreeGrafter"/>
</dbReference>
<evidence type="ECO:0000313" key="4">
    <source>
        <dbReference type="EMBL" id="ATS94064.1"/>
    </source>
</evidence>
<keyword evidence="2" id="KW-0520">NAD</keyword>
<dbReference type="PROSITE" id="PS50305">
    <property type="entry name" value="SIRTUIN"/>
    <property type="match status" value="1"/>
</dbReference>
<name>A0A2D2W770_9CAUD</name>
<gene>
    <name evidence="4" type="ORF">P13BB106kb_p080</name>
</gene>